<evidence type="ECO:0000256" key="3">
    <source>
        <dbReference type="ARBA" id="ARBA00022801"/>
    </source>
</evidence>
<keyword evidence="1" id="KW-1188">Viral release from host cell</keyword>
<feature type="domain" description="Prohead serine protease" evidence="4">
    <location>
        <begin position="42"/>
        <end position="102"/>
    </location>
</feature>
<reference evidence="6" key="1">
    <citation type="submission" date="2017-06" db="EMBL/GenBank/DDBJ databases">
        <title>Genome analysis of Fimbriiglobus ruber SP5, the first member of the order Planctomycetales with confirmed chitinolytic capability.</title>
        <authorList>
            <person name="Ravin N.V."/>
            <person name="Rakitin A.L."/>
            <person name="Ivanova A.A."/>
            <person name="Beletsky A.V."/>
            <person name="Kulichevskaya I.S."/>
            <person name="Mardanov A.V."/>
            <person name="Dedysh S.N."/>
        </authorList>
    </citation>
    <scope>NUCLEOTIDE SEQUENCE [LARGE SCALE GENOMIC DNA]</scope>
    <source>
        <strain evidence="6">SP5</strain>
    </source>
</reference>
<comment type="caution">
    <text evidence="5">The sequence shown here is derived from an EMBL/GenBank/DDBJ whole genome shotgun (WGS) entry which is preliminary data.</text>
</comment>
<dbReference type="GO" id="GO:0008233">
    <property type="term" value="F:peptidase activity"/>
    <property type="evidence" value="ECO:0007669"/>
    <property type="project" value="UniProtKB-KW"/>
</dbReference>
<dbReference type="EMBL" id="NIDE01000001">
    <property type="protein sequence ID" value="OWK46612.1"/>
    <property type="molecule type" value="Genomic_DNA"/>
</dbReference>
<evidence type="ECO:0000313" key="5">
    <source>
        <dbReference type="EMBL" id="OWK46612.1"/>
    </source>
</evidence>
<gene>
    <name evidence="5" type="ORF">FRUB_00311</name>
</gene>
<organism evidence="5 6">
    <name type="scientific">Fimbriiglobus ruber</name>
    <dbReference type="NCBI Taxonomy" id="1908690"/>
    <lineage>
        <taxon>Bacteria</taxon>
        <taxon>Pseudomonadati</taxon>
        <taxon>Planctomycetota</taxon>
        <taxon>Planctomycetia</taxon>
        <taxon>Gemmatales</taxon>
        <taxon>Gemmataceae</taxon>
        <taxon>Fimbriiglobus</taxon>
    </lineage>
</organism>
<sequence length="161" mass="17760">MRPCGLCKWTRPDASGLFAKTFFPPRPNEYQGEWLPDFVFGLVAASVLKGFSIGFLPVEIRDPTPEEVTKFPDLQRVITKSLLLEYSVVAVPANPLALVDVVGKGQSLGGWNWETVRKAKPAPVVKTPAPKPEPVAPAVWEFDIDLIASEAVKNLLRRHQA</sequence>
<dbReference type="AlphaFoldDB" id="A0A225DZ85"/>
<evidence type="ECO:0000313" key="6">
    <source>
        <dbReference type="Proteomes" id="UP000214646"/>
    </source>
</evidence>
<evidence type="ECO:0000259" key="4">
    <source>
        <dbReference type="Pfam" id="PF04586"/>
    </source>
</evidence>
<protein>
    <recommendedName>
        <fullName evidence="4">Prohead serine protease domain-containing protein</fullName>
    </recommendedName>
</protein>
<keyword evidence="2" id="KW-0645">Protease</keyword>
<dbReference type="Proteomes" id="UP000214646">
    <property type="component" value="Unassembled WGS sequence"/>
</dbReference>
<keyword evidence="6" id="KW-1185">Reference proteome</keyword>
<dbReference type="Pfam" id="PF04586">
    <property type="entry name" value="Peptidase_S78"/>
    <property type="match status" value="1"/>
</dbReference>
<dbReference type="GO" id="GO:0006508">
    <property type="term" value="P:proteolysis"/>
    <property type="evidence" value="ECO:0007669"/>
    <property type="project" value="UniProtKB-KW"/>
</dbReference>
<evidence type="ECO:0000256" key="2">
    <source>
        <dbReference type="ARBA" id="ARBA00022670"/>
    </source>
</evidence>
<name>A0A225DZ85_9BACT</name>
<keyword evidence="3" id="KW-0378">Hydrolase</keyword>
<accession>A0A225DZ85</accession>
<dbReference type="InterPro" id="IPR054613">
    <property type="entry name" value="Peptidase_S78_dom"/>
</dbReference>
<proteinExistence type="predicted"/>
<evidence type="ECO:0000256" key="1">
    <source>
        <dbReference type="ARBA" id="ARBA00022612"/>
    </source>
</evidence>